<evidence type="ECO:0000256" key="1">
    <source>
        <dbReference type="ARBA" id="ARBA00009320"/>
    </source>
</evidence>
<name>A0A372ZM25_9ACTN</name>
<reference evidence="2 3" key="1">
    <citation type="submission" date="2018-08" db="EMBL/GenBank/DDBJ databases">
        <title>Diversity &amp; Physiological Properties of Lignin-Decomposing Actinobacteria from Soil.</title>
        <authorList>
            <person name="Roh S.G."/>
            <person name="Kim S.B."/>
        </authorList>
    </citation>
    <scope>NUCLEOTIDE SEQUENCE [LARGE SCALE GENOMIC DNA]</scope>
    <source>
        <strain evidence="2 3">MMS17-GH009</strain>
    </source>
</reference>
<dbReference type="InterPro" id="IPR001544">
    <property type="entry name" value="Aminotrans_IV"/>
</dbReference>
<evidence type="ECO:0000313" key="2">
    <source>
        <dbReference type="EMBL" id="RGD56903.1"/>
    </source>
</evidence>
<protein>
    <submittedName>
        <fullName evidence="2">Aminodeoxychorismate lyase</fullName>
    </submittedName>
</protein>
<proteinExistence type="inferred from homology"/>
<dbReference type="InterPro" id="IPR043132">
    <property type="entry name" value="BCAT-like_C"/>
</dbReference>
<dbReference type="Proteomes" id="UP000263377">
    <property type="component" value="Unassembled WGS sequence"/>
</dbReference>
<accession>A0A372ZM25</accession>
<comment type="caution">
    <text evidence="2">The sequence shown here is derived from an EMBL/GenBank/DDBJ whole genome shotgun (WGS) entry which is preliminary data.</text>
</comment>
<gene>
    <name evidence="2" type="ORF">DR950_03060</name>
</gene>
<dbReference type="GO" id="GO:0008696">
    <property type="term" value="F:4-amino-4-deoxychorismate lyase activity"/>
    <property type="evidence" value="ECO:0007669"/>
    <property type="project" value="TreeGrafter"/>
</dbReference>
<dbReference type="Gene3D" id="3.20.10.10">
    <property type="entry name" value="D-amino Acid Aminotransferase, subunit A, domain 2"/>
    <property type="match status" value="1"/>
</dbReference>
<organism evidence="2 3">
    <name type="scientific">Kitasatospora xanthocidica</name>
    <dbReference type="NCBI Taxonomy" id="83382"/>
    <lineage>
        <taxon>Bacteria</taxon>
        <taxon>Bacillati</taxon>
        <taxon>Actinomycetota</taxon>
        <taxon>Actinomycetes</taxon>
        <taxon>Kitasatosporales</taxon>
        <taxon>Streptomycetaceae</taxon>
        <taxon>Kitasatospora</taxon>
    </lineage>
</organism>
<dbReference type="AlphaFoldDB" id="A0A372ZM25"/>
<dbReference type="GO" id="GO:0005829">
    <property type="term" value="C:cytosol"/>
    <property type="evidence" value="ECO:0007669"/>
    <property type="project" value="TreeGrafter"/>
</dbReference>
<comment type="similarity">
    <text evidence="1">Belongs to the class-IV pyridoxal-phosphate-dependent aminotransferase family.</text>
</comment>
<dbReference type="EMBL" id="QVIG01000001">
    <property type="protein sequence ID" value="RGD56903.1"/>
    <property type="molecule type" value="Genomic_DNA"/>
</dbReference>
<dbReference type="PANTHER" id="PTHR42743:SF2">
    <property type="entry name" value="AMINODEOXYCHORISMATE LYASE"/>
    <property type="match status" value="1"/>
</dbReference>
<dbReference type="GO" id="GO:0008153">
    <property type="term" value="P:4-aminobenzoate biosynthetic process"/>
    <property type="evidence" value="ECO:0007669"/>
    <property type="project" value="TreeGrafter"/>
</dbReference>
<keyword evidence="3" id="KW-1185">Reference proteome</keyword>
<dbReference type="InterPro" id="IPR043131">
    <property type="entry name" value="BCAT-like_N"/>
</dbReference>
<dbReference type="InterPro" id="IPR050571">
    <property type="entry name" value="Class-IV_PLP-Dep_Aminotrnsfr"/>
</dbReference>
<keyword evidence="2" id="KW-0456">Lyase</keyword>
<dbReference type="SUPFAM" id="SSF56752">
    <property type="entry name" value="D-aminoacid aminotransferase-like PLP-dependent enzymes"/>
    <property type="match status" value="1"/>
</dbReference>
<dbReference type="PANTHER" id="PTHR42743">
    <property type="entry name" value="AMINO-ACID AMINOTRANSFERASE"/>
    <property type="match status" value="1"/>
</dbReference>
<dbReference type="Pfam" id="PF01063">
    <property type="entry name" value="Aminotran_4"/>
    <property type="match status" value="1"/>
</dbReference>
<dbReference type="NCBIfam" id="NF006734">
    <property type="entry name" value="PRK09266.1"/>
    <property type="match status" value="1"/>
</dbReference>
<evidence type="ECO:0000313" key="3">
    <source>
        <dbReference type="Proteomes" id="UP000263377"/>
    </source>
</evidence>
<sequence>MARVLTIEINGRRADAESVYRVATRNFGHFTSMQVRDGAVRGLDLHLERLETASRALFGEGIACDGGTLRGLIGRALGADRDASVRVTVAARLDDPLSPDVMVAVSDPVPDAPQPAPRVRTVTYERELPHVKHLATMGLSYQPLQARAAGFDDVLFVGRDGRLSEGSIWNVAFWDGRQVVWPEAEVLPGITMQLLRRGLTRLGLPWEVRPLTAADLPGLGAAAATNSICPCQPLAGIDGTSFPADGGALAEALAAAWAVIPWEAV</sequence>
<dbReference type="InterPro" id="IPR036038">
    <property type="entry name" value="Aminotransferase-like"/>
</dbReference>
<dbReference type="Gene3D" id="3.30.470.10">
    <property type="match status" value="1"/>
</dbReference>